<gene>
    <name evidence="2" type="ORF">MM415A01590_0012</name>
    <name evidence="1" type="ORF">MM415A04464_0005</name>
    <name evidence="3" type="ORF">MM415B06176_0008</name>
    <name evidence="4" type="ORF">TM448B02461_0011</name>
</gene>
<organism evidence="4">
    <name type="scientific">viral metagenome</name>
    <dbReference type="NCBI Taxonomy" id="1070528"/>
    <lineage>
        <taxon>unclassified sequences</taxon>
        <taxon>metagenomes</taxon>
        <taxon>organismal metagenomes</taxon>
    </lineage>
</organism>
<dbReference type="EMBL" id="MT142201">
    <property type="protein sequence ID" value="QJA76043.1"/>
    <property type="molecule type" value="Genomic_DNA"/>
</dbReference>
<dbReference type="EMBL" id="MT144913">
    <property type="protein sequence ID" value="QJI01297.1"/>
    <property type="molecule type" value="Genomic_DNA"/>
</dbReference>
<proteinExistence type="predicted"/>
<evidence type="ECO:0000313" key="3">
    <source>
        <dbReference type="EMBL" id="QJA97512.1"/>
    </source>
</evidence>
<evidence type="ECO:0000313" key="1">
    <source>
        <dbReference type="EMBL" id="QJA69592.1"/>
    </source>
</evidence>
<dbReference type="EMBL" id="MT143500">
    <property type="protein sequence ID" value="QJA97512.1"/>
    <property type="molecule type" value="Genomic_DNA"/>
</dbReference>
<protein>
    <recommendedName>
        <fullName evidence="5">Tail protein</fullName>
    </recommendedName>
</protein>
<dbReference type="AlphaFoldDB" id="A0A6M3XTX8"/>
<dbReference type="EMBL" id="MT141719">
    <property type="protein sequence ID" value="QJA69592.1"/>
    <property type="molecule type" value="Genomic_DNA"/>
</dbReference>
<accession>A0A6M3XTX8</accession>
<sequence>MATLTDAKLYVGEFDLSGDHNAIVTTFGSELVDDTAMGDTTRSNAGGLKTVSLSGEGFWAGGDNAVDDVLFDHIGVADMPVTVAPAGETLANDAYLFNAIIGQYNPGATVGELLRFSVSASGSGGAGVVRGILAHIGSETATGSETKQLLGAVSATQSVYAALHVLAVSGTNPTLDVLVRSDANADAGGETTRLTFTQATAITSEWKSLVGAITDTYWDVSWTIGGTGTPTFEFVVSVGIK</sequence>
<evidence type="ECO:0000313" key="2">
    <source>
        <dbReference type="EMBL" id="QJA76043.1"/>
    </source>
</evidence>
<name>A0A6M3XTX8_9ZZZZ</name>
<evidence type="ECO:0008006" key="5">
    <source>
        <dbReference type="Google" id="ProtNLM"/>
    </source>
</evidence>
<reference evidence="4" key="1">
    <citation type="submission" date="2020-03" db="EMBL/GenBank/DDBJ databases">
        <title>The deep terrestrial virosphere.</title>
        <authorList>
            <person name="Holmfeldt K."/>
            <person name="Nilsson E."/>
            <person name="Simone D."/>
            <person name="Lopez-Fernandez M."/>
            <person name="Wu X."/>
            <person name="de Brujin I."/>
            <person name="Lundin D."/>
            <person name="Andersson A."/>
            <person name="Bertilsson S."/>
            <person name="Dopson M."/>
        </authorList>
    </citation>
    <scope>NUCLEOTIDE SEQUENCE</scope>
    <source>
        <strain evidence="2">MM415A01590</strain>
        <strain evidence="1">MM415A04464</strain>
        <strain evidence="3">MM415B06176</strain>
        <strain evidence="4">TM448B02461</strain>
    </source>
</reference>
<evidence type="ECO:0000313" key="4">
    <source>
        <dbReference type="EMBL" id="QJI01297.1"/>
    </source>
</evidence>